<proteinExistence type="predicted"/>
<sequence>MRAAIDVLRAHPSRVWRHSTLLAALSAQGVGLDRVTLYRLLQRLEQAGLVRDVTPAVEGKRRSGAFVWVGAVEPSLTISRSCPHCGRSDPTPLPSPALERALQQLAQTLAAMDAATTRAHLTLHTPCARCQRD</sequence>
<comment type="caution">
    <text evidence="1">The sequence shown here is derived from an EMBL/GenBank/DDBJ whole genome shotgun (WGS) entry which is preliminary data.</text>
</comment>
<evidence type="ECO:0008006" key="3">
    <source>
        <dbReference type="Google" id="ProtNLM"/>
    </source>
</evidence>
<dbReference type="Gene3D" id="1.10.10.10">
    <property type="entry name" value="Winged helix-like DNA-binding domain superfamily/Winged helix DNA-binding domain"/>
    <property type="match status" value="1"/>
</dbReference>
<dbReference type="SUPFAM" id="SSF46785">
    <property type="entry name" value="Winged helix' DNA-binding domain"/>
    <property type="match status" value="1"/>
</dbReference>
<reference evidence="1 2" key="1">
    <citation type="submission" date="2019-07" db="EMBL/GenBank/DDBJ databases">
        <title>Tepidimonas taiwanensis I1-1 draft genome.</title>
        <authorList>
            <person name="Da Costa M.S."/>
            <person name="Froufe H.J.C."/>
            <person name="Egas C."/>
            <person name="Albuquerque L."/>
        </authorList>
    </citation>
    <scope>NUCLEOTIDE SEQUENCE [LARGE SCALE GENOMIC DNA]</scope>
    <source>
        <strain evidence="1 2">I1-1</strain>
    </source>
</reference>
<dbReference type="InterPro" id="IPR036390">
    <property type="entry name" value="WH_DNA-bd_sf"/>
</dbReference>
<name>A0A554XAG4_9BURK</name>
<dbReference type="OrthoDB" id="8659436at2"/>
<evidence type="ECO:0000313" key="1">
    <source>
        <dbReference type="EMBL" id="TSE32823.1"/>
    </source>
</evidence>
<dbReference type="InterPro" id="IPR036388">
    <property type="entry name" value="WH-like_DNA-bd_sf"/>
</dbReference>
<protein>
    <recommendedName>
        <fullName evidence="3">Ferric uptake regulation protein</fullName>
    </recommendedName>
</protein>
<organism evidence="1 2">
    <name type="scientific">Tepidimonas taiwanensis</name>
    <dbReference type="NCBI Taxonomy" id="307486"/>
    <lineage>
        <taxon>Bacteria</taxon>
        <taxon>Pseudomonadati</taxon>
        <taxon>Pseudomonadota</taxon>
        <taxon>Betaproteobacteria</taxon>
        <taxon>Burkholderiales</taxon>
        <taxon>Tepidimonas</taxon>
    </lineage>
</organism>
<dbReference type="AlphaFoldDB" id="A0A554XAG4"/>
<accession>A0A554XAG4</accession>
<evidence type="ECO:0000313" key="2">
    <source>
        <dbReference type="Proteomes" id="UP000317763"/>
    </source>
</evidence>
<dbReference type="Proteomes" id="UP000317763">
    <property type="component" value="Unassembled WGS sequence"/>
</dbReference>
<gene>
    <name evidence="1" type="ORF">Ttaiw_00931</name>
</gene>
<dbReference type="RefSeq" id="WP_052231554.1">
    <property type="nucleotide sequence ID" value="NZ_CP083911.1"/>
</dbReference>
<keyword evidence="2" id="KW-1185">Reference proteome</keyword>
<dbReference type="EMBL" id="VJOM01000007">
    <property type="protein sequence ID" value="TSE32823.1"/>
    <property type="molecule type" value="Genomic_DNA"/>
</dbReference>